<feature type="domain" description="Nudix hydrolase" evidence="4">
    <location>
        <begin position="4"/>
        <end position="141"/>
    </location>
</feature>
<dbReference type="InterPro" id="IPR015797">
    <property type="entry name" value="NUDIX_hydrolase-like_dom_sf"/>
</dbReference>
<reference evidence="5" key="1">
    <citation type="journal article" date="2020" name="mSystems">
        <title>Genome- and Community-Level Interaction Insights into Carbon Utilization and Element Cycling Functions of Hydrothermarchaeota in Hydrothermal Sediment.</title>
        <authorList>
            <person name="Zhou Z."/>
            <person name="Liu Y."/>
            <person name="Xu W."/>
            <person name="Pan J."/>
            <person name="Luo Z.H."/>
            <person name="Li M."/>
        </authorList>
    </citation>
    <scope>NUCLEOTIDE SEQUENCE [LARGE SCALE GENOMIC DNA]</scope>
    <source>
        <strain evidence="5">SpSt-418</strain>
    </source>
</reference>
<evidence type="ECO:0000256" key="1">
    <source>
        <dbReference type="ARBA" id="ARBA00005582"/>
    </source>
</evidence>
<evidence type="ECO:0000256" key="2">
    <source>
        <dbReference type="ARBA" id="ARBA00022801"/>
    </source>
</evidence>
<dbReference type="InterPro" id="IPR020476">
    <property type="entry name" value="Nudix_hydrolase"/>
</dbReference>
<dbReference type="CDD" id="cd18882">
    <property type="entry name" value="NUDIX_Hydrolase"/>
    <property type="match status" value="1"/>
</dbReference>
<evidence type="ECO:0000256" key="3">
    <source>
        <dbReference type="RuleBase" id="RU003476"/>
    </source>
</evidence>
<dbReference type="GO" id="GO:0016787">
    <property type="term" value="F:hydrolase activity"/>
    <property type="evidence" value="ECO:0007669"/>
    <property type="project" value="UniProtKB-KW"/>
</dbReference>
<dbReference type="PROSITE" id="PS51462">
    <property type="entry name" value="NUDIX"/>
    <property type="match status" value="1"/>
</dbReference>
<dbReference type="PANTHER" id="PTHR43736:SF1">
    <property type="entry name" value="DIHYDRONEOPTERIN TRIPHOSPHATE DIPHOSPHATASE"/>
    <property type="match status" value="1"/>
</dbReference>
<accession>A0A7C3PFD4</accession>
<dbReference type="PROSITE" id="PS00893">
    <property type="entry name" value="NUDIX_BOX"/>
    <property type="match status" value="1"/>
</dbReference>
<dbReference type="AlphaFoldDB" id="A0A7C3PFD4"/>
<organism evidence="5">
    <name type="scientific">Oscillatoriales cyanobacterium SpSt-418</name>
    <dbReference type="NCBI Taxonomy" id="2282169"/>
    <lineage>
        <taxon>Bacteria</taxon>
        <taxon>Bacillati</taxon>
        <taxon>Cyanobacteriota</taxon>
        <taxon>Cyanophyceae</taxon>
        <taxon>Oscillatoriophycideae</taxon>
        <taxon>Oscillatoriales</taxon>
    </lineage>
</organism>
<dbReference type="Pfam" id="PF00293">
    <property type="entry name" value="NUDIX"/>
    <property type="match status" value="1"/>
</dbReference>
<dbReference type="InterPro" id="IPR020084">
    <property type="entry name" value="NUDIX_hydrolase_CS"/>
</dbReference>
<keyword evidence="2 3" id="KW-0378">Hydrolase</keyword>
<comment type="caution">
    <text evidence="5">The sequence shown here is derived from an EMBL/GenBank/DDBJ whole genome shotgun (WGS) entry which is preliminary data.</text>
</comment>
<comment type="similarity">
    <text evidence="1 3">Belongs to the Nudix hydrolase family.</text>
</comment>
<dbReference type="PRINTS" id="PR00502">
    <property type="entry name" value="NUDIXFAMILY"/>
</dbReference>
<sequence>MTSAEPIKVAIAILHSKQNFLLQLRDEIPTILYPGHWALFGGHIEPGELPEQAVQRELQEEIGFVPAELRLLDCYDDQQVMRYVFCGTLEVGLEQLCLGEGLDMGLATIDEIQAGERFSPKTGRFHPLGIPHRQILLNYIKTIR</sequence>
<evidence type="ECO:0000313" key="5">
    <source>
        <dbReference type="EMBL" id="HFM99852.1"/>
    </source>
</evidence>
<dbReference type="SUPFAM" id="SSF55811">
    <property type="entry name" value="Nudix"/>
    <property type="match status" value="1"/>
</dbReference>
<dbReference type="PANTHER" id="PTHR43736">
    <property type="entry name" value="ADP-RIBOSE PYROPHOSPHATASE"/>
    <property type="match status" value="1"/>
</dbReference>
<name>A0A7C3PFD4_9CYAN</name>
<proteinExistence type="inferred from homology"/>
<dbReference type="InterPro" id="IPR000086">
    <property type="entry name" value="NUDIX_hydrolase_dom"/>
</dbReference>
<dbReference type="EMBL" id="DSRU01000275">
    <property type="protein sequence ID" value="HFM99852.1"/>
    <property type="molecule type" value="Genomic_DNA"/>
</dbReference>
<evidence type="ECO:0000259" key="4">
    <source>
        <dbReference type="PROSITE" id="PS51462"/>
    </source>
</evidence>
<gene>
    <name evidence="5" type="ORF">ENR64_19280</name>
</gene>
<dbReference type="Gene3D" id="3.90.79.10">
    <property type="entry name" value="Nucleoside Triphosphate Pyrophosphohydrolase"/>
    <property type="match status" value="1"/>
</dbReference>
<protein>
    <submittedName>
        <fullName evidence="5">NUDIX domain-containing protein</fullName>
    </submittedName>
</protein>